<evidence type="ECO:0000313" key="19">
    <source>
        <dbReference type="Proteomes" id="UP000034764"/>
    </source>
</evidence>
<dbReference type="PANTHER" id="PTHR23132">
    <property type="entry name" value="D-ALANINE--D-ALANINE LIGASE"/>
    <property type="match status" value="1"/>
</dbReference>
<dbReference type="InterPro" id="IPR016185">
    <property type="entry name" value="PreATP-grasp_dom_sf"/>
</dbReference>
<evidence type="ECO:0000256" key="15">
    <source>
        <dbReference type="PIRSR" id="PIRSR039102-3"/>
    </source>
</evidence>
<dbReference type="InterPro" id="IPR000291">
    <property type="entry name" value="D-Ala_lig_Van_CS"/>
</dbReference>
<dbReference type="Gene3D" id="3.30.1490.20">
    <property type="entry name" value="ATP-grasp fold, A domain"/>
    <property type="match status" value="1"/>
</dbReference>
<evidence type="ECO:0000256" key="16">
    <source>
        <dbReference type="PROSITE-ProRule" id="PRU00409"/>
    </source>
</evidence>
<comment type="caution">
    <text evidence="18">The sequence shown here is derived from an EMBL/GenBank/DDBJ whole genome shotgun (WGS) entry which is preliminary data.</text>
</comment>
<dbReference type="InterPro" id="IPR011127">
    <property type="entry name" value="Dala_Dala_lig_N"/>
</dbReference>
<evidence type="ECO:0000256" key="5">
    <source>
        <dbReference type="ARBA" id="ARBA00022741"/>
    </source>
</evidence>
<dbReference type="PROSITE" id="PS50975">
    <property type="entry name" value="ATP_GRASP"/>
    <property type="match status" value="1"/>
</dbReference>
<keyword evidence="4 15" id="KW-0479">Metal-binding</keyword>
<dbReference type="InterPro" id="IPR013815">
    <property type="entry name" value="ATP_grasp_subdomain_1"/>
</dbReference>
<dbReference type="InterPro" id="IPR011761">
    <property type="entry name" value="ATP-grasp"/>
</dbReference>
<keyword evidence="7 15" id="KW-0460">Magnesium</keyword>
<evidence type="ECO:0000313" key="18">
    <source>
        <dbReference type="EMBL" id="KKR23923.1"/>
    </source>
</evidence>
<comment type="subcellular location">
    <subcellularLocation>
        <location evidence="12">Cytoplasm</location>
    </subcellularLocation>
</comment>
<dbReference type="PROSITE" id="PS00843">
    <property type="entry name" value="DALA_DALA_LIGASE_1"/>
    <property type="match status" value="1"/>
</dbReference>
<keyword evidence="8 12" id="KW-0133">Cell shape</keyword>
<dbReference type="GO" id="GO:0005829">
    <property type="term" value="C:cytosol"/>
    <property type="evidence" value="ECO:0007669"/>
    <property type="project" value="TreeGrafter"/>
</dbReference>
<evidence type="ECO:0000256" key="7">
    <source>
        <dbReference type="ARBA" id="ARBA00022842"/>
    </source>
</evidence>
<feature type="active site" evidence="13">
    <location>
        <position position="169"/>
    </location>
</feature>
<dbReference type="GO" id="GO:0008360">
    <property type="term" value="P:regulation of cell shape"/>
    <property type="evidence" value="ECO:0007669"/>
    <property type="project" value="UniProtKB-KW"/>
</dbReference>
<dbReference type="EC" id="6.3.2.4" evidence="12"/>
<dbReference type="InterPro" id="IPR005905">
    <property type="entry name" value="D_ala_D_ala"/>
</dbReference>
<dbReference type="GO" id="GO:0009252">
    <property type="term" value="P:peptidoglycan biosynthetic process"/>
    <property type="evidence" value="ECO:0007669"/>
    <property type="project" value="UniProtKB-UniRule"/>
</dbReference>
<feature type="domain" description="ATP-grasp" evidence="17">
    <location>
        <begin position="118"/>
        <end position="325"/>
    </location>
</feature>
<dbReference type="GO" id="GO:0046872">
    <property type="term" value="F:metal ion binding"/>
    <property type="evidence" value="ECO:0007669"/>
    <property type="project" value="UniProtKB-KW"/>
</dbReference>
<comment type="cofactor">
    <cofactor evidence="15">
        <name>Mg(2+)</name>
        <dbReference type="ChEBI" id="CHEBI:18420"/>
    </cofactor>
    <cofactor evidence="15">
        <name>Mn(2+)</name>
        <dbReference type="ChEBI" id="CHEBI:29035"/>
    </cofactor>
    <text evidence="15">Binds 2 magnesium or manganese ions per subunit.</text>
</comment>
<evidence type="ECO:0000256" key="6">
    <source>
        <dbReference type="ARBA" id="ARBA00022840"/>
    </source>
</evidence>
<comment type="cofactor">
    <cofactor evidence="1">
        <name>Mn(2+)</name>
        <dbReference type="ChEBI" id="CHEBI:29035"/>
    </cofactor>
</comment>
<feature type="binding site" evidence="15">
    <location>
        <position position="292"/>
    </location>
    <ligand>
        <name>Mg(2+)</name>
        <dbReference type="ChEBI" id="CHEBI:18420"/>
        <label>2</label>
    </ligand>
</feature>
<feature type="binding site" evidence="15">
    <location>
        <position position="292"/>
    </location>
    <ligand>
        <name>Mg(2+)</name>
        <dbReference type="ChEBI" id="CHEBI:18420"/>
        <label>1</label>
    </ligand>
</feature>
<evidence type="ECO:0000259" key="17">
    <source>
        <dbReference type="PROSITE" id="PS50975"/>
    </source>
</evidence>
<dbReference type="HAMAP" id="MF_00047">
    <property type="entry name" value="Dala_Dala_lig"/>
    <property type="match status" value="1"/>
</dbReference>
<feature type="binding site" evidence="14">
    <location>
        <begin position="169"/>
        <end position="170"/>
    </location>
    <ligand>
        <name>ATP</name>
        <dbReference type="ChEBI" id="CHEBI:30616"/>
    </ligand>
</feature>
<comment type="pathway">
    <text evidence="12">Cell wall biogenesis; peptidoglycan biosynthesis.</text>
</comment>
<evidence type="ECO:0000256" key="11">
    <source>
        <dbReference type="ARBA" id="ARBA00023316"/>
    </source>
</evidence>
<keyword evidence="12" id="KW-0963">Cytoplasm</keyword>
<dbReference type="Proteomes" id="UP000034764">
    <property type="component" value="Unassembled WGS sequence"/>
</dbReference>
<dbReference type="GO" id="GO:0005524">
    <property type="term" value="F:ATP binding"/>
    <property type="evidence" value="ECO:0007669"/>
    <property type="project" value="UniProtKB-UniRule"/>
</dbReference>
<protein>
    <recommendedName>
        <fullName evidence="12">D-alanine--D-alanine ligase</fullName>
        <ecNumber evidence="12">6.3.2.4</ecNumber>
    </recommendedName>
    <alternativeName>
        <fullName evidence="12">D-Ala-D-Ala ligase</fullName>
    </alternativeName>
    <alternativeName>
        <fullName evidence="12">D-alanylalanine synthetase</fullName>
    </alternativeName>
</protein>
<evidence type="ECO:0000256" key="13">
    <source>
        <dbReference type="PIRSR" id="PIRSR039102-1"/>
    </source>
</evidence>
<dbReference type="GO" id="GO:0008716">
    <property type="term" value="F:D-alanine-D-alanine ligase activity"/>
    <property type="evidence" value="ECO:0007669"/>
    <property type="project" value="UniProtKB-UniRule"/>
</dbReference>
<dbReference type="Gene3D" id="3.40.50.20">
    <property type="match status" value="1"/>
</dbReference>
<dbReference type="PANTHER" id="PTHR23132:SF25">
    <property type="entry name" value="D-ALANINE--D-ALANINE LIGASE A"/>
    <property type="match status" value="1"/>
</dbReference>
<dbReference type="Pfam" id="PF07478">
    <property type="entry name" value="Dala_Dala_lig_C"/>
    <property type="match status" value="1"/>
</dbReference>
<dbReference type="UniPathway" id="UPA00219"/>
<evidence type="ECO:0000256" key="14">
    <source>
        <dbReference type="PIRSR" id="PIRSR039102-2"/>
    </source>
</evidence>
<evidence type="ECO:0000256" key="12">
    <source>
        <dbReference type="HAMAP-Rule" id="MF_00047"/>
    </source>
</evidence>
<dbReference type="EMBL" id="LBXD01000004">
    <property type="protein sequence ID" value="KKR23923.1"/>
    <property type="molecule type" value="Genomic_DNA"/>
</dbReference>
<comment type="function">
    <text evidence="12">Cell wall formation.</text>
</comment>
<dbReference type="FunFam" id="3.30.470.20:FF:000008">
    <property type="entry name" value="D-alanine--D-alanine ligase"/>
    <property type="match status" value="1"/>
</dbReference>
<sequence>MKKKIGIIFGGPSNEREVSISSAINVGKNIDSDIFDPILVYWDKKGHFSIVDSLDLIEDGNRIHVEDLKNLFEIAFLVTHGKYGEDGVLQAILENQQIRYTGCHVLSSALCMDKIMFKDLMTGLSIIAQAKYFGFDFDLNSLGEIEDIQKQAIKELKFPLFVKPANSGSSVGITKVNNPDGLKDAILEAHKHDSRIIIEEGFVNQKEVEVAILGNQELVVSDPGQLIVPGGFYDYDEKYKLDKTKIVIPADLTEEETRECKALASKVYKICGCGGFARVDLFVLGGKVFINEINTLPGFTNISMYPKLMATAGIGYKELITKIIELIY</sequence>
<comment type="catalytic activity">
    <reaction evidence="12">
        <text>2 D-alanine + ATP = D-alanyl-D-alanine + ADP + phosphate + H(+)</text>
        <dbReference type="Rhea" id="RHEA:11224"/>
        <dbReference type="ChEBI" id="CHEBI:15378"/>
        <dbReference type="ChEBI" id="CHEBI:30616"/>
        <dbReference type="ChEBI" id="CHEBI:43474"/>
        <dbReference type="ChEBI" id="CHEBI:57416"/>
        <dbReference type="ChEBI" id="CHEBI:57822"/>
        <dbReference type="ChEBI" id="CHEBI:456216"/>
        <dbReference type="EC" id="6.3.2.4"/>
    </reaction>
</comment>
<keyword evidence="5 14" id="KW-0547">Nucleotide-binding</keyword>
<reference evidence="18 19" key="1">
    <citation type="journal article" date="2015" name="Nature">
        <title>rRNA introns, odd ribosomes, and small enigmatic genomes across a large radiation of phyla.</title>
        <authorList>
            <person name="Brown C.T."/>
            <person name="Hug L.A."/>
            <person name="Thomas B.C."/>
            <person name="Sharon I."/>
            <person name="Castelle C.J."/>
            <person name="Singh A."/>
            <person name="Wilkins M.J."/>
            <person name="Williams K.H."/>
            <person name="Banfield J.F."/>
        </authorList>
    </citation>
    <scope>NUCLEOTIDE SEQUENCE [LARGE SCALE GENOMIC DNA]</scope>
</reference>
<evidence type="ECO:0000256" key="9">
    <source>
        <dbReference type="ARBA" id="ARBA00022984"/>
    </source>
</evidence>
<evidence type="ECO:0000256" key="1">
    <source>
        <dbReference type="ARBA" id="ARBA00001936"/>
    </source>
</evidence>
<dbReference type="NCBIfam" id="NF002378">
    <property type="entry name" value="PRK01372.1"/>
    <property type="match status" value="1"/>
</dbReference>
<feature type="active site" evidence="13">
    <location>
        <position position="303"/>
    </location>
</feature>
<dbReference type="NCBIfam" id="TIGR01205">
    <property type="entry name" value="D_ala_D_alaTIGR"/>
    <property type="match status" value="1"/>
</dbReference>
<dbReference type="PATRIC" id="fig|1619031.3.peg.100"/>
<evidence type="ECO:0000256" key="3">
    <source>
        <dbReference type="ARBA" id="ARBA00022598"/>
    </source>
</evidence>
<dbReference type="SUPFAM" id="SSF52440">
    <property type="entry name" value="PreATP-grasp domain"/>
    <property type="match status" value="1"/>
</dbReference>
<evidence type="ECO:0000256" key="10">
    <source>
        <dbReference type="ARBA" id="ARBA00023211"/>
    </source>
</evidence>
<evidence type="ECO:0000256" key="4">
    <source>
        <dbReference type="ARBA" id="ARBA00022723"/>
    </source>
</evidence>
<accession>A0A0G0P7J0</accession>
<feature type="binding site" evidence="14">
    <location>
        <begin position="161"/>
        <end position="163"/>
    </location>
    <ligand>
        <name>ATP</name>
        <dbReference type="ChEBI" id="CHEBI:30616"/>
    </ligand>
</feature>
<keyword evidence="3 12" id="KW-0436">Ligase</keyword>
<feature type="binding site" evidence="15">
    <location>
        <position position="294"/>
    </location>
    <ligand>
        <name>Mg(2+)</name>
        <dbReference type="ChEBI" id="CHEBI:18420"/>
        <label>2</label>
    </ligand>
</feature>
<dbReference type="InterPro" id="IPR011095">
    <property type="entry name" value="Dala_Dala_lig_C"/>
</dbReference>
<comment type="similarity">
    <text evidence="2 12">Belongs to the D-alanine--D-alanine ligase family.</text>
</comment>
<keyword evidence="10 15" id="KW-0464">Manganese</keyword>
<feature type="binding site" evidence="14">
    <location>
        <begin position="291"/>
        <end position="292"/>
    </location>
    <ligand>
        <name>ATP</name>
        <dbReference type="ChEBI" id="CHEBI:30616"/>
    </ligand>
</feature>
<evidence type="ECO:0000256" key="2">
    <source>
        <dbReference type="ARBA" id="ARBA00010871"/>
    </source>
</evidence>
<dbReference type="GO" id="GO:0071555">
    <property type="term" value="P:cell wall organization"/>
    <property type="evidence" value="ECO:0007669"/>
    <property type="project" value="UniProtKB-KW"/>
</dbReference>
<organism evidence="18 19">
    <name type="scientific">Candidatus Yanofskybacteria bacterium GW2011_GWD2_39_48</name>
    <dbReference type="NCBI Taxonomy" id="1619031"/>
    <lineage>
        <taxon>Bacteria</taxon>
        <taxon>Candidatus Yanofskyibacteriota</taxon>
    </lineage>
</organism>
<feature type="binding site" evidence="14">
    <location>
        <position position="114"/>
    </location>
    <ligand>
        <name>ATP</name>
        <dbReference type="ChEBI" id="CHEBI:30616"/>
    </ligand>
</feature>
<feature type="active site" evidence="13">
    <location>
        <position position="15"/>
    </location>
</feature>
<dbReference type="AlphaFoldDB" id="A0A0G0P7J0"/>
<keyword evidence="11 12" id="KW-0961">Cell wall biogenesis/degradation</keyword>
<proteinExistence type="inferred from homology"/>
<evidence type="ECO:0000256" key="8">
    <source>
        <dbReference type="ARBA" id="ARBA00022960"/>
    </source>
</evidence>
<dbReference type="Pfam" id="PF01820">
    <property type="entry name" value="Dala_Dala_lig_N"/>
    <property type="match status" value="1"/>
</dbReference>
<dbReference type="SUPFAM" id="SSF56059">
    <property type="entry name" value="Glutathione synthetase ATP-binding domain-like"/>
    <property type="match status" value="1"/>
</dbReference>
<feature type="binding site" evidence="14">
    <location>
        <begin position="199"/>
        <end position="207"/>
    </location>
    <ligand>
        <name>ATP</name>
        <dbReference type="ChEBI" id="CHEBI:30616"/>
    </ligand>
</feature>
<dbReference type="NCBIfam" id="NF002528">
    <property type="entry name" value="PRK01966.1-4"/>
    <property type="match status" value="1"/>
</dbReference>
<dbReference type="PIRSF" id="PIRSF039102">
    <property type="entry name" value="Ddl/VanB"/>
    <property type="match status" value="1"/>
</dbReference>
<keyword evidence="9 12" id="KW-0573">Peptidoglycan synthesis</keyword>
<dbReference type="Gene3D" id="3.30.470.20">
    <property type="entry name" value="ATP-grasp fold, B domain"/>
    <property type="match status" value="1"/>
</dbReference>
<gene>
    <name evidence="12" type="primary">ddl</name>
    <name evidence="18" type="ORF">UT53_C0004G0021</name>
</gene>
<name>A0A0G0P7J0_9BACT</name>
<keyword evidence="6 16" id="KW-0067">ATP-binding</keyword>
<feature type="binding site" evidence="15">
    <location>
        <position position="280"/>
    </location>
    <ligand>
        <name>Mg(2+)</name>
        <dbReference type="ChEBI" id="CHEBI:18420"/>
        <label>1</label>
    </ligand>
</feature>